<dbReference type="InterPro" id="IPR018083">
    <property type="entry name" value="Sterol_reductase_CS"/>
</dbReference>
<feature type="transmembrane region" description="Helical" evidence="26">
    <location>
        <begin position="3417"/>
        <end position="3439"/>
    </location>
</feature>
<evidence type="ECO:0000256" key="11">
    <source>
        <dbReference type="ARBA" id="ARBA00022955"/>
    </source>
</evidence>
<evidence type="ECO:0000256" key="9">
    <source>
        <dbReference type="ARBA" id="ARBA00022778"/>
    </source>
</evidence>
<evidence type="ECO:0000256" key="22">
    <source>
        <dbReference type="ARBA" id="ARBA00042688"/>
    </source>
</evidence>
<keyword evidence="13" id="KW-0560">Oxidoreductase</keyword>
<accession>A0ABD1JR17</accession>
<feature type="region of interest" description="Disordered" evidence="25">
    <location>
        <begin position="1255"/>
        <end position="1274"/>
    </location>
</feature>
<evidence type="ECO:0000256" key="17">
    <source>
        <dbReference type="ARBA" id="ARBA00023136"/>
    </source>
</evidence>
<name>A0ABD1JR17_9TELE</name>
<dbReference type="FunFam" id="1.20.120.1630:FF:000004">
    <property type="entry name" value="7-dehydrocholesterol reductase"/>
    <property type="match status" value="1"/>
</dbReference>
<keyword evidence="18" id="KW-1207">Sterol metabolism</keyword>
<dbReference type="GO" id="GO:0006869">
    <property type="term" value="P:lipid transport"/>
    <property type="evidence" value="ECO:0007669"/>
    <property type="project" value="UniProtKB-KW"/>
</dbReference>
<comment type="subcellular location">
    <subcellularLocation>
        <location evidence="1">Membrane</location>
        <topology evidence="1">Multi-pass membrane protein</topology>
    </subcellularLocation>
</comment>
<comment type="catalytic activity">
    <reaction evidence="24">
        <text>7-dehydrodesmosterol + NADPH + H(+) = desmosterol + NADP(+)</text>
        <dbReference type="Rhea" id="RHEA:46740"/>
        <dbReference type="ChEBI" id="CHEBI:15378"/>
        <dbReference type="ChEBI" id="CHEBI:17737"/>
        <dbReference type="ChEBI" id="CHEBI:27910"/>
        <dbReference type="ChEBI" id="CHEBI:57783"/>
        <dbReference type="ChEBI" id="CHEBI:58349"/>
    </reaction>
    <physiologicalReaction direction="left-to-right" evidence="24">
        <dbReference type="Rhea" id="RHEA:46741"/>
    </physiologicalReaction>
</comment>
<evidence type="ECO:0000256" key="19">
    <source>
        <dbReference type="ARBA" id="ARBA00023221"/>
    </source>
</evidence>
<dbReference type="InterPro" id="IPR026854">
    <property type="entry name" value="VPS13_N"/>
</dbReference>
<keyword evidence="8 26" id="KW-0812">Transmembrane</keyword>
<evidence type="ECO:0000256" key="4">
    <source>
        <dbReference type="ARBA" id="ARBA00006545"/>
    </source>
</evidence>
<evidence type="ECO:0000256" key="14">
    <source>
        <dbReference type="ARBA" id="ARBA00023011"/>
    </source>
</evidence>
<reference evidence="30 31" key="1">
    <citation type="submission" date="2024-09" db="EMBL/GenBank/DDBJ databases">
        <title>A chromosome-level genome assembly of Gray's grenadier anchovy, Coilia grayii.</title>
        <authorList>
            <person name="Fu Z."/>
        </authorList>
    </citation>
    <scope>NUCLEOTIDE SEQUENCE [LARGE SCALE GENOMIC DNA]</scope>
    <source>
        <strain evidence="30">G4</strain>
        <tissue evidence="30">Muscle</tissue>
    </source>
</reference>
<dbReference type="PROSITE" id="PS01018">
    <property type="entry name" value="STEROL_REDUCT_2"/>
    <property type="match status" value="1"/>
</dbReference>
<keyword evidence="15" id="KW-0445">Lipid transport</keyword>
<keyword evidence="10" id="KW-0521">NADP</keyword>
<keyword evidence="31" id="KW-1185">Reference proteome</keyword>
<dbReference type="GO" id="GO:0006695">
    <property type="term" value="P:cholesterol biosynthetic process"/>
    <property type="evidence" value="ECO:0007669"/>
    <property type="project" value="UniProtKB-KW"/>
</dbReference>
<dbReference type="PANTHER" id="PTHR16166:SF125">
    <property type="entry name" value="INTERMEMBRANE LIPID TRANSFER PROTEIN VPS13C"/>
    <property type="match status" value="1"/>
</dbReference>
<comment type="catalytic activity">
    <reaction evidence="23">
        <text>cholesterol + NADP(+) = 7-dehydrocholesterol + NADPH + H(+)</text>
        <dbReference type="Rhea" id="RHEA:23984"/>
        <dbReference type="ChEBI" id="CHEBI:15378"/>
        <dbReference type="ChEBI" id="CHEBI:16113"/>
        <dbReference type="ChEBI" id="CHEBI:17759"/>
        <dbReference type="ChEBI" id="CHEBI:57783"/>
        <dbReference type="ChEBI" id="CHEBI:58349"/>
        <dbReference type="EC" id="1.3.1.21"/>
    </reaction>
    <physiologicalReaction direction="right-to-left" evidence="23">
        <dbReference type="Rhea" id="RHEA:23986"/>
    </physiologicalReaction>
</comment>
<feature type="domain" description="Vacuolar protein sorting-associated protein 13 VPS13 adaptor binding" evidence="29">
    <location>
        <begin position="2344"/>
        <end position="2870"/>
    </location>
</feature>
<keyword evidence="5" id="KW-0813">Transport</keyword>
<evidence type="ECO:0000256" key="12">
    <source>
        <dbReference type="ARBA" id="ARBA00022989"/>
    </source>
</evidence>
<evidence type="ECO:0000256" key="25">
    <source>
        <dbReference type="SAM" id="MobiDB-lite"/>
    </source>
</evidence>
<comment type="similarity">
    <text evidence="3">Belongs to the ERG4/ERG24 family.</text>
</comment>
<keyword evidence="12 26" id="KW-1133">Transmembrane helix</keyword>
<evidence type="ECO:0000259" key="28">
    <source>
        <dbReference type="Pfam" id="PF25033"/>
    </source>
</evidence>
<proteinExistence type="inferred from homology"/>
<dbReference type="GO" id="GO:0016020">
    <property type="term" value="C:membrane"/>
    <property type="evidence" value="ECO:0007669"/>
    <property type="project" value="UniProtKB-SubCell"/>
</dbReference>
<sequence length="3855" mass="433774">MPLSVIEHVYLCSIKYDAEKEECYLQEAKQKELQRIDYALQMAAHREKPQEERKDSFVEKLATQVLKNLQVKVTNIHIKFEDGISNPQKPLSIGVTLAELSLQTTDANWNSCILDEASKVFFKLGRLGSLCAYWNVSSATMSCGSWEDIVNKLRAGISTNDQELKDFQYLCKPIFASAKICINPNAEIELKSPKVTLHLEVDKIALDMTKPQYLTMVELLESFDYMMKNAPYRKFRPNVPVHTNARQWWQYGIQSILEVHIRRLKEMWSWPHIRQHRERLRAYRAAYKSHLIQGKLKTDSDAQIKELEKVLDVFNITMARQQTQMEVIKSGQKVVDKTGGTPKQSGGFFRSLFWRKDSEKRKEGGDEEEDTKLRPLDAILTSEEKEKLYTAIGYSGSSQNLALPKQYVAVIVSVKLTRTSVTLRETDDVPETLKVQMVDLTTQISQRPGAQAIKLEAGLEHWYVTGLQQGGVVPSIITSLGTNTSSLLNIQFEVNPEDSTADQLLHIQSQPVEIIYDAVTVNTLAEFFKPTKAVNLDVITSATLLKLEEIKEKTAAGLSHIIKTRKVLDLRINLKPSYFILPFSGFNENETDLMMLDFGSFLLSSVDQTSQPSLPSQSLQDVMNQAYERYSLELRNVQVLYCRAGKGWKAAHQKGSSPQHILQPMNFTLQLSKCMVDQDTRMPRFKLMGELPLLHVKVSEQKVKGVYNLLKSIPLPSASDPLTPATKGLGPSTINTSKVLNASTLLDLETDSDEDISEDEDLQKIKKAELTDLQFKFEVKEVLLQLTQDDSSEMCVLACACQLSAEGSLRAYDMDITSYLHNVSVDHYDIRDPLNEPLHLIHSSDAHYGDLLKVVYTKADPEGPHFLNIFQNTQQTLQVEFSSVEFLLHTRALLSCINCLNSVLPEELKTGKEKQERSYHEKDIEKTEVKASRDKGVVALKVVAVLGSIGVRVCDDQADIADIKIQGIDASAVIQSEKSEVFIRLKDIVVMDISPDTVHKKVVSILGEELFSLKMCIYHNATEGEGYSDTTKVDGRVTLRMGCIEIVYLHTFFVSLLIFVDNFQSAKSALTAATSQAAERAASSMKEFAEKSFRLSLDVRLKAPLVVIPQSSSSHNALVVDLGLITVANDFSLVPAYEGPLPPLLEKMEIKLTQLKLIRRSTKCSQGEAETELLKPINLELQMKRNLSSSWFDKIPGLEVEGVLKAMDIGLGEEDFGLLTKILMENFGEKHNRHFDDVNRPVITECEQNEVNVCNSSEEPSALPSSESGYQQSVTKGSFGEANPVHILLNFEIKEVTLTLKKCQEGVEIPFLDLHVSQLGVNMTLCTRDLSAITYIQSISLKCLDVMDRNKEPLCLVNSSVEYGTELLKVQYFKTDKNGPNFTTMHENTEQTINVLFSSLEVKLHTEALLSILNYFSALTNHLPTKTVTADTEPRDHVDSSAQSNRCEDSKSSVDGGVIDLKILMKLGAFKVLLCDHSCNIADVRIQGFQGLLLKQQSEMHISTSLKDFFVENVDPQTRHTQAISIAGDEVFRFNMSWTPKATEGVGYADVTKIDGCVKLCVGCFRVVYLHKFIMSLLNFSNNFHTAKEALSAATTHAAERAAISVRDLAQRSLRLSLDIQLKAPVIIIPQSSTSTDALLADLGLITIHNTFSLLPVDEGPLPVVFEHMNVNLTQFKLSRGHLDENYTSEILEPVNLVLSVQRNLASSWYWSVPTVEIHGDLKPMKVSLSQEDLRMALSILMDNIGEASLGDTQKTSDCKHSCNTVPNSTVPDMYLDQTNNEPELPGNLLETLKFNFNINSFGLMLLGSHSQKASVQMKDPPFGEFTLHGIRAEGKVLSDGSLETSAVLKTCTLYDHRATGERVTSRILGRQDEESTVSMIDVKYTQNRTERDVVLVLQNLYLCASVEFLLAVADFFIQAMPQASPTQVDRSNQQLQLKQISDVKCASHNPSVRKQRTYVHVVVVDPEIVFVANQACTQAPSFVASFQCDCHLKSDGKLLSLSTIIRDMQLLACPFIHHHEDKAVSTVVQPCSVMLEGKMEANGPIHVSVDVEEVIIKISPVIINTLLTITAAMTPKAPVDHFKELASDLSNLWHVMDISSCNYWFLGVDPAEEMTENFSDATELSVDENFRFEVKVVQLTLESGLGHRTLPLLLAESSLTMEAHNWTSQLQLKADMTLEVNYYNEINAVWEPLIERVDQQRWKLSLEMKTSPTRDRSPVHGDDFIIFSDPQTAITISSRDLMNITISRSTLTVFHNLGKVFSEGAASSFDYSLKEKPPFTIQNSLGLPLLIRHSSNLRIVDKPGPGKLHEVAVDQSLDLTYSVLRPLARGCFSAIQRQESCLLNIVPTGYSEICNIPINKPGRQLYNVRGPHAQEIVSVVLQVDARQGNKVITVRSPLQIKNHFCVPFAILKFCPSSEVMVTVGVVHPETELHVNLESYRCQLFLLPVGHLEGQYLPSSTCISWKENVHMSSEVQSVLLCPASSASFLPLVVKTVAVPDELTFIARQAGEDWEPAYIIHLHPSVMIRNLLPYSIQYLLEGSAQFHKVPEGGVSDVLNCRTTGEIMELMLLNYQGRNWSGRMKIQDSLAEFFPVSLISQTSEELMVDLYVHVSKTNGCLMLSFFSPYWIINKTSRVLQYKAEDIYVKHPSDFRDVILFSFKKKNFFTKNKLQLSVSSSSWSDAFSLDTVGSYGCIRCPDKNIDFLVGVSIQMSSFNLSRLVVLTPFYMMANHSSYELEVGELPSENHPSKMRWHYIGSKECVALWPELTTSKLCVRWVGSEVTSKSFYFNRQDNDTLLRIDGCGGLLVDVNTLDHSTVICFSDYYEGCAPALLINHTSSVSIQFQQSGCNVRHALKPGEVQRFAWDEPSGVRKLNWCIREQHGELGLVKDEYGSVVMANGEYQVHWGSFLDGRQRVLLFTEDVALIGKARQAEELEQFQQEVSVSLQNLGLSLINNQNKREIAYVGITSSGVVWEMKPKNRWKPFNQKNITLLEKAYQHHLSANKEPCWVKIESNLEVNYGKVPMQMRRPYSCPIRRNSLAGIQVEYKQSQHQRSLRAQLFWLQVDNQLPGAIFPVVFHPVPPPKSLALDSEPKSFIDVSIITRFNEQSQVTQFKYFMALVQEMAVKIDHGFLGEIITLLTPIEDSQLSKKQSIIKDLDTLQEELMDALRTDSSGLSFIEHFHISPIKLHLSLSLGASGEEAEQQGVQSLNLLLKSFGATLTDVDDLVFKLAFFEVRFQFYRREKLMSAVIRHYSEQQKENHDRHTSKLRHLAEGDSVLMRNFRGGRERWTKGTVEKRLGPVTYLVWNGVSRRSVHIDHLLHNRASSSPETSECHSELLEFPVSCPGEVPEDLGRKGTPGAVGGSPYSPEATLSPETKVKQTLKSPVPGSVASDKAMSPGKQATPSPEGCVRRQVDWFSLIGVILLLCCAPAIVFFFIVTCQQYQCSISHVLIDLCSSDSTLLSVWDQTPSFSWTAAKTYSVWVIFQMVLYMSLPDVIHKILPGYVGGVQDGARTPAGLINQYQINGLQSWIITHVLWLLNAHYFHWFSPTIIIDNWIPLLWCTNILGYAVSSFAFIKAYLFPTNPEDCKFSGNILYDYMMGIEFNPRIGKWFDFKLFFNGRPGIVAWTLINLSYAAKQQELYGYVTNSMILVNLLQSIYVLDFFWNEAWYLKTIDICHDHFGWYLGWGDCVWLPFLYTLQGLYLVYNPIQLSTPHASGVLILGLVGYYIFRSTNHQKDLFRRTEGNCSIWGQKPTFIECKYHSADGSAHHSKLLTSGFWGLARHFNYTGDLMGSLAYCAACGGTHLLPYFYFVYMTILLVHRCVRDEHRCSAKYGQDWKRYTDAVPNRLIPGLF</sequence>
<evidence type="ECO:0000256" key="7">
    <source>
        <dbReference type="ARBA" id="ARBA00022548"/>
    </source>
</evidence>
<dbReference type="EC" id="1.3.1.21" evidence="20"/>
<feature type="domain" description="VPS13-like middle region" evidence="28">
    <location>
        <begin position="1473"/>
        <end position="2262"/>
    </location>
</feature>
<feature type="domain" description="Chorein N-terminal" evidence="27">
    <location>
        <begin position="13"/>
        <end position="712"/>
    </location>
</feature>
<feature type="transmembrane region" description="Helical" evidence="26">
    <location>
        <begin position="3712"/>
        <end position="3731"/>
    </location>
</feature>
<dbReference type="InterPro" id="IPR026847">
    <property type="entry name" value="VPS13"/>
</dbReference>
<evidence type="ECO:0000256" key="13">
    <source>
        <dbReference type="ARBA" id="ARBA00023002"/>
    </source>
</evidence>
<dbReference type="InterPro" id="IPR009543">
    <property type="entry name" value="VPS13_VAB"/>
</dbReference>
<keyword evidence="14" id="KW-0756">Sterol biosynthesis</keyword>
<comment type="similarity">
    <text evidence="4">Belongs to the VPS13 family.</text>
</comment>
<evidence type="ECO:0000313" key="31">
    <source>
        <dbReference type="Proteomes" id="UP001591681"/>
    </source>
</evidence>
<dbReference type="InterPro" id="IPR001171">
    <property type="entry name" value="ERG24_DHCR-like"/>
</dbReference>
<evidence type="ECO:0000256" key="10">
    <source>
        <dbReference type="ARBA" id="ARBA00022857"/>
    </source>
</evidence>
<evidence type="ECO:0000256" key="26">
    <source>
        <dbReference type="SAM" id="Phobius"/>
    </source>
</evidence>
<keyword evidence="16" id="KW-0443">Lipid metabolism</keyword>
<evidence type="ECO:0000256" key="15">
    <source>
        <dbReference type="ARBA" id="ARBA00023055"/>
    </source>
</evidence>
<feature type="transmembrane region" description="Helical" evidence="26">
    <location>
        <begin position="3795"/>
        <end position="3821"/>
    </location>
</feature>
<dbReference type="Gene3D" id="1.20.120.1630">
    <property type="match status" value="1"/>
</dbReference>
<evidence type="ECO:0000256" key="21">
    <source>
        <dbReference type="ARBA" id="ARBA00039984"/>
    </source>
</evidence>
<comment type="pathway">
    <text evidence="2">Steroid biosynthesis; cholesterol biosynthesis.</text>
</comment>
<dbReference type="InterPro" id="IPR056747">
    <property type="entry name" value="VPS13-like_M"/>
</dbReference>
<feature type="transmembrane region" description="Helical" evidence="26">
    <location>
        <begin position="3642"/>
        <end position="3662"/>
    </location>
</feature>
<protein>
    <recommendedName>
        <fullName evidence="21">7-dehydrocholesterol reductase</fullName>
        <ecNumber evidence="20">1.3.1.21</ecNumber>
    </recommendedName>
    <alternativeName>
        <fullName evidence="22">Sterol Delta(7)-reductase</fullName>
    </alternativeName>
</protein>
<evidence type="ECO:0000256" key="3">
    <source>
        <dbReference type="ARBA" id="ARBA00005402"/>
    </source>
</evidence>
<evidence type="ECO:0000256" key="6">
    <source>
        <dbReference type="ARBA" id="ARBA00022516"/>
    </source>
</evidence>
<keyword evidence="7" id="KW-0153">Cholesterol metabolism</keyword>
<gene>
    <name evidence="30" type="ORF">ACEWY4_016152</name>
</gene>
<organism evidence="30 31">
    <name type="scientific">Coilia grayii</name>
    <name type="common">Gray's grenadier anchovy</name>
    <dbReference type="NCBI Taxonomy" id="363190"/>
    <lineage>
        <taxon>Eukaryota</taxon>
        <taxon>Metazoa</taxon>
        <taxon>Chordata</taxon>
        <taxon>Craniata</taxon>
        <taxon>Vertebrata</taxon>
        <taxon>Euteleostomi</taxon>
        <taxon>Actinopterygii</taxon>
        <taxon>Neopterygii</taxon>
        <taxon>Teleostei</taxon>
        <taxon>Clupei</taxon>
        <taxon>Clupeiformes</taxon>
        <taxon>Clupeoidei</taxon>
        <taxon>Engraulidae</taxon>
        <taxon>Coilinae</taxon>
        <taxon>Coilia</taxon>
    </lineage>
</organism>
<keyword evidence="17 26" id="KW-0472">Membrane</keyword>
<dbReference type="Pfam" id="PF12624">
    <property type="entry name" value="VPS13_N"/>
    <property type="match status" value="1"/>
</dbReference>
<feature type="compositionally biased region" description="Low complexity" evidence="25">
    <location>
        <begin position="1256"/>
        <end position="1268"/>
    </location>
</feature>
<evidence type="ECO:0000259" key="29">
    <source>
        <dbReference type="Pfam" id="PF25036"/>
    </source>
</evidence>
<evidence type="ECO:0000256" key="8">
    <source>
        <dbReference type="ARBA" id="ARBA00022692"/>
    </source>
</evidence>
<feature type="region of interest" description="Disordered" evidence="25">
    <location>
        <begin position="1427"/>
        <end position="1453"/>
    </location>
</feature>
<evidence type="ECO:0000256" key="24">
    <source>
        <dbReference type="ARBA" id="ARBA00047826"/>
    </source>
</evidence>
<evidence type="ECO:0000256" key="16">
    <source>
        <dbReference type="ARBA" id="ARBA00023098"/>
    </source>
</evidence>
<feature type="transmembrane region" description="Helical" evidence="26">
    <location>
        <begin position="3682"/>
        <end position="3700"/>
    </location>
</feature>
<evidence type="ECO:0000256" key="20">
    <source>
        <dbReference type="ARBA" id="ARBA00038851"/>
    </source>
</evidence>
<dbReference type="EMBL" id="JBHFQA010000013">
    <property type="protein sequence ID" value="KAL2089253.1"/>
    <property type="molecule type" value="Genomic_DNA"/>
</dbReference>
<dbReference type="Pfam" id="PF25036">
    <property type="entry name" value="VPS13_VAB"/>
    <property type="match status" value="1"/>
</dbReference>
<evidence type="ECO:0000259" key="27">
    <source>
        <dbReference type="Pfam" id="PF12624"/>
    </source>
</evidence>
<keyword evidence="6" id="KW-0444">Lipid biosynthesis</keyword>
<evidence type="ECO:0000313" key="30">
    <source>
        <dbReference type="EMBL" id="KAL2089253.1"/>
    </source>
</evidence>
<dbReference type="Pfam" id="PF01222">
    <property type="entry name" value="ERG4_ERG24"/>
    <property type="match status" value="1"/>
</dbReference>
<dbReference type="Pfam" id="PF25033">
    <property type="entry name" value="VPS13_M"/>
    <property type="match status" value="2"/>
</dbReference>
<dbReference type="GO" id="GO:0047598">
    <property type="term" value="F:7-dehydrocholesterol reductase activity"/>
    <property type="evidence" value="ECO:0007669"/>
    <property type="project" value="UniProtKB-EC"/>
</dbReference>
<keyword evidence="11" id="KW-0752">Steroid biosynthesis</keyword>
<dbReference type="PANTHER" id="PTHR16166">
    <property type="entry name" value="VACUOLAR PROTEIN SORTING-ASSOCIATED PROTEIN VPS13"/>
    <property type="match status" value="1"/>
</dbReference>
<keyword evidence="19" id="KW-0753">Steroid metabolism</keyword>
<dbReference type="PROSITE" id="PS01017">
    <property type="entry name" value="STEROL_REDUCT_1"/>
    <property type="match status" value="1"/>
</dbReference>
<evidence type="ECO:0000256" key="18">
    <source>
        <dbReference type="ARBA" id="ARBA00023166"/>
    </source>
</evidence>
<evidence type="ECO:0000256" key="2">
    <source>
        <dbReference type="ARBA" id="ARBA00004770"/>
    </source>
</evidence>
<keyword evidence="9" id="KW-0152">Cholesterol biosynthesis</keyword>
<evidence type="ECO:0000256" key="1">
    <source>
        <dbReference type="ARBA" id="ARBA00004141"/>
    </source>
</evidence>
<feature type="region of interest" description="Disordered" evidence="25">
    <location>
        <begin position="3350"/>
        <end position="3405"/>
    </location>
</feature>
<evidence type="ECO:0000256" key="5">
    <source>
        <dbReference type="ARBA" id="ARBA00022448"/>
    </source>
</evidence>
<dbReference type="Proteomes" id="UP001591681">
    <property type="component" value="Unassembled WGS sequence"/>
</dbReference>
<evidence type="ECO:0000256" key="23">
    <source>
        <dbReference type="ARBA" id="ARBA00047795"/>
    </source>
</evidence>
<feature type="domain" description="VPS13-like middle region" evidence="28">
    <location>
        <begin position="953"/>
        <end position="1275"/>
    </location>
</feature>
<comment type="caution">
    <text evidence="30">The sequence shown here is derived from an EMBL/GenBank/DDBJ whole genome shotgun (WGS) entry which is preliminary data.</text>
</comment>